<evidence type="ECO:0000313" key="4">
    <source>
        <dbReference type="EMBL" id="AMK96593.1"/>
    </source>
</evidence>
<reference evidence="4" key="1">
    <citation type="submission" date="2015-07" db="EMBL/GenBank/DDBJ databases">
        <title>Reconstructing the complex evolutionary history of mobile plasmids in red algal genomes.</title>
        <authorList>
            <person name="Lee J."/>
            <person name="Kim K.M."/>
            <person name="Yang E.C."/>
            <person name="Miller K.A."/>
            <person name="Boo S.M."/>
            <person name="Bhattacharya D."/>
            <person name="Yoon H.S."/>
        </authorList>
    </citation>
    <scope>NUCLEOTIDE SEQUENCE</scope>
</reference>
<keyword evidence="2" id="KW-0472">Membrane</keyword>
<dbReference type="InterPro" id="IPR051790">
    <property type="entry name" value="Cytochrome_c-biogenesis_DsbD"/>
</dbReference>
<feature type="transmembrane region" description="Helical" evidence="2">
    <location>
        <begin position="177"/>
        <end position="199"/>
    </location>
</feature>
<feature type="domain" description="Urease accessory protein UreH-like transmembrane" evidence="3">
    <location>
        <begin position="39"/>
        <end position="231"/>
    </location>
</feature>
<feature type="transmembrane region" description="Helical" evidence="2">
    <location>
        <begin position="219"/>
        <end position="239"/>
    </location>
</feature>
<feature type="transmembrane region" description="Helical" evidence="2">
    <location>
        <begin position="145"/>
        <end position="171"/>
    </location>
</feature>
<geneLocation type="plastid" evidence="4"/>
<dbReference type="EMBL" id="KT266787">
    <property type="protein sequence ID" value="AMK96593.1"/>
    <property type="molecule type" value="Genomic_DNA"/>
</dbReference>
<organism evidence="4">
    <name type="scientific">Gelidium vagum</name>
    <name type="common">Red alga</name>
    <dbReference type="NCBI Taxonomy" id="35171"/>
    <lineage>
        <taxon>Eukaryota</taxon>
        <taxon>Rhodophyta</taxon>
        <taxon>Florideophyceae</taxon>
        <taxon>Rhodymeniophycidae</taxon>
        <taxon>Gelidiales</taxon>
        <taxon>Gelidiaceae</taxon>
        <taxon>Gelidium</taxon>
    </lineage>
</organism>
<evidence type="ECO:0000256" key="2">
    <source>
        <dbReference type="SAM" id="Phobius"/>
    </source>
</evidence>
<dbReference type="PANTHER" id="PTHR31272">
    <property type="entry name" value="CYTOCHROME C-TYPE BIOGENESIS PROTEIN HI_1454-RELATED"/>
    <property type="match status" value="1"/>
</dbReference>
<keyword evidence="2 4" id="KW-0812">Transmembrane</keyword>
<keyword evidence="4" id="KW-0934">Plastid</keyword>
<dbReference type="InterPro" id="IPR039447">
    <property type="entry name" value="UreH-like_TM_dom"/>
</dbReference>
<accession>A0A141SE75</accession>
<dbReference type="GO" id="GO:0017004">
    <property type="term" value="P:cytochrome complex assembly"/>
    <property type="evidence" value="ECO:0007669"/>
    <property type="project" value="UniProtKB-KW"/>
</dbReference>
<proteinExistence type="predicted"/>
<evidence type="ECO:0000256" key="1">
    <source>
        <dbReference type="ARBA" id="ARBA00022748"/>
    </source>
</evidence>
<gene>
    <name evidence="4" type="primary">ccdA</name>
    <name evidence="4" type="ORF">Gvag_145</name>
</gene>
<name>A0A141SE75_GELVA</name>
<keyword evidence="2" id="KW-1133">Transmembrane helix</keyword>
<keyword evidence="1" id="KW-0201">Cytochrome c-type biogenesis</keyword>
<dbReference type="PANTHER" id="PTHR31272:SF6">
    <property type="entry name" value="CYTOCHROME C-TYPE BIOGENESIS CCDA-LIKE CHLOROPLASTIC PROTEIN"/>
    <property type="match status" value="1"/>
</dbReference>
<feature type="transmembrane region" description="Helical" evidence="2">
    <location>
        <begin position="69"/>
        <end position="93"/>
    </location>
</feature>
<dbReference type="Pfam" id="PF13386">
    <property type="entry name" value="DsbD_2"/>
    <property type="match status" value="1"/>
</dbReference>
<dbReference type="AlphaFoldDB" id="A0A141SE75"/>
<protein>
    <submittedName>
        <fullName evidence="4">Cytochrome c biogenesis protein transmembrane region</fullName>
    </submittedName>
</protein>
<dbReference type="RefSeq" id="YP_009244351.1">
    <property type="nucleotide sequence ID" value="NC_029859.1"/>
</dbReference>
<sequence length="240" mass="27629">MTLLENIEIKLYYTEQYFSQILSTDLHHLNPLTLFLLIIGGFMTSLNPCFISIAPLSISYISSQKGHNYLDLVLFSIGLTSSFLFMLLFIYFIDYQYKWIFQSLPILSSIIIIFLGLYLLQIWNLDAIPKNYNIIIFKKPNQINFFLMGTVVGLSSAPCSTPILTTLLFWISLTSNFLWGLIYILFYIIGLILPIITLLKLITYYQNFTNFNQLWKKSISLSGSIVVSIGIFSLLNQIFS</sequence>
<dbReference type="GeneID" id="27216122"/>
<evidence type="ECO:0000259" key="3">
    <source>
        <dbReference type="Pfam" id="PF13386"/>
    </source>
</evidence>
<feature type="transmembrane region" description="Helical" evidence="2">
    <location>
        <begin position="99"/>
        <end position="124"/>
    </location>
</feature>
<feature type="transmembrane region" description="Helical" evidence="2">
    <location>
        <begin position="32"/>
        <end position="57"/>
    </location>
</feature>